<accession>E5A2L0</accession>
<sequence length="104" mass="11580">MDVVSRWSVVGATGRDVECKTDTWGLGWHRERGQDDDGSPVQATSPLQPLRNRKMPPCIGRLPAIGSIYNSPEGHGMDGFPYQEDPVHLKNTQEKTPLTPRLKN</sequence>
<evidence type="ECO:0000313" key="2">
    <source>
        <dbReference type="EMBL" id="CBX97806.1"/>
    </source>
</evidence>
<dbReference type="EMBL" id="FP929132">
    <property type="protein sequence ID" value="CBX97806.1"/>
    <property type="molecule type" value="Genomic_DNA"/>
</dbReference>
<name>E5A2L0_LEPMJ</name>
<dbReference type="InParanoid" id="E5A2L0"/>
<evidence type="ECO:0000256" key="1">
    <source>
        <dbReference type="SAM" id="MobiDB-lite"/>
    </source>
</evidence>
<dbReference type="Proteomes" id="UP000002668">
    <property type="component" value="Genome"/>
</dbReference>
<feature type="region of interest" description="Disordered" evidence="1">
    <location>
        <begin position="28"/>
        <end position="56"/>
    </location>
</feature>
<evidence type="ECO:0000313" key="3">
    <source>
        <dbReference type="Proteomes" id="UP000002668"/>
    </source>
</evidence>
<proteinExistence type="predicted"/>
<dbReference type="HOGENOM" id="CLU_2250637_0_0_1"/>
<reference evidence="3" key="1">
    <citation type="journal article" date="2011" name="Nat. Commun.">
        <title>Effector diversification within compartments of the Leptosphaeria maculans genome affected by Repeat-Induced Point mutations.</title>
        <authorList>
            <person name="Rouxel T."/>
            <person name="Grandaubert J."/>
            <person name="Hane J.K."/>
            <person name="Hoede C."/>
            <person name="van de Wouw A.P."/>
            <person name="Couloux A."/>
            <person name="Dominguez V."/>
            <person name="Anthouard V."/>
            <person name="Bally P."/>
            <person name="Bourras S."/>
            <person name="Cozijnsen A.J."/>
            <person name="Ciuffetti L.M."/>
            <person name="Degrave A."/>
            <person name="Dilmaghani A."/>
            <person name="Duret L."/>
            <person name="Fudal I."/>
            <person name="Goodwin S.B."/>
            <person name="Gout L."/>
            <person name="Glaser N."/>
            <person name="Linglin J."/>
            <person name="Kema G.H.J."/>
            <person name="Lapalu N."/>
            <person name="Lawrence C.B."/>
            <person name="May K."/>
            <person name="Meyer M."/>
            <person name="Ollivier B."/>
            <person name="Poulain J."/>
            <person name="Schoch C.L."/>
            <person name="Simon A."/>
            <person name="Spatafora J.W."/>
            <person name="Stachowiak A."/>
            <person name="Turgeon B.G."/>
            <person name="Tyler B.M."/>
            <person name="Vincent D."/>
            <person name="Weissenbach J."/>
            <person name="Amselem J."/>
            <person name="Quesneville H."/>
            <person name="Oliver R.P."/>
            <person name="Wincker P."/>
            <person name="Balesdent M.-H."/>
            <person name="Howlett B.J."/>
        </authorList>
    </citation>
    <scope>NUCLEOTIDE SEQUENCE [LARGE SCALE GENOMIC DNA]</scope>
    <source>
        <strain evidence="3">JN3 / isolate v23.1.3 / race Av1-4-5-6-7-8</strain>
    </source>
</reference>
<dbReference type="AlphaFoldDB" id="E5A2L0"/>
<keyword evidence="3" id="KW-1185">Reference proteome</keyword>
<dbReference type="VEuPathDB" id="FungiDB:LEMA_P092150.1"/>
<gene>
    <name evidence="2" type="ORF">LEMA_P092150.1</name>
</gene>
<organism evidence="3">
    <name type="scientific">Leptosphaeria maculans (strain JN3 / isolate v23.1.3 / race Av1-4-5-6-7-8)</name>
    <name type="common">Blackleg fungus</name>
    <name type="synonym">Phoma lingam</name>
    <dbReference type="NCBI Taxonomy" id="985895"/>
    <lineage>
        <taxon>Eukaryota</taxon>
        <taxon>Fungi</taxon>
        <taxon>Dikarya</taxon>
        <taxon>Ascomycota</taxon>
        <taxon>Pezizomycotina</taxon>
        <taxon>Dothideomycetes</taxon>
        <taxon>Pleosporomycetidae</taxon>
        <taxon>Pleosporales</taxon>
        <taxon>Pleosporineae</taxon>
        <taxon>Leptosphaeriaceae</taxon>
        <taxon>Plenodomus</taxon>
        <taxon>Plenodomus lingam/Leptosphaeria maculans species complex</taxon>
    </lineage>
</organism>
<feature type="region of interest" description="Disordered" evidence="1">
    <location>
        <begin position="75"/>
        <end position="104"/>
    </location>
</feature>
<protein>
    <submittedName>
        <fullName evidence="2">Predicted protein</fullName>
    </submittedName>
</protein>